<sequence>MRISMVSEHASPLAPPPPGSVDSGGQNVHVAALSRALADLGHTVTVYTRRDDAALPTRVALCKGVDVVHLTAGPPRRIPKDELLPYMGVLAEELAASWRYDPPDVVHSHFWMSGIAALEGARLLPEHQRPAVAHTFHALGAVKRRHQGASDTSPAERADLEPRVGQQADAVIATCDDEVDELRALGVPSHRIEIAPCGVDPDEFDTVGTAERRGSRHRLLSVGRIVPRKGMDLAIRALPLLRELGFDDVELEIVGSGDVVDGRDAEVDRLGELARELGVADRVHLRGQVGRDRMPALLRSADAVICTPWYEPFGIVPLESMACGTPVIAAEVGGLRDSVIDGITGLHVPPHDALAIAEAAARMLGDEPFRRALGTAGRGRVEARYTWAGVARQTESIYQRLLARERQQPGQLLEMAQ</sequence>
<gene>
    <name evidence="6" type="ORF">Leucomu_09480</name>
</gene>
<keyword evidence="1" id="KW-0328">Glycosyltransferase</keyword>
<reference evidence="6 7" key="1">
    <citation type="submission" date="2019-01" db="EMBL/GenBank/DDBJ databases">
        <title>Leucobacter muris sp. nov. isolated from the nose of a laboratory mouse.</title>
        <authorList>
            <person name="Benga L."/>
            <person name="Sproeer C."/>
            <person name="Schumann P."/>
            <person name="Verbarg S."/>
            <person name="Bunk B."/>
            <person name="Engelhardt E."/>
            <person name="Benten P.M."/>
            <person name="Sager M."/>
        </authorList>
    </citation>
    <scope>NUCLEOTIDE SEQUENCE [LARGE SCALE GENOMIC DNA]</scope>
    <source>
        <strain evidence="6 7">DSM 101948</strain>
    </source>
</reference>
<dbReference type="EMBL" id="CP035037">
    <property type="protein sequence ID" value="QAB18119.1"/>
    <property type="molecule type" value="Genomic_DNA"/>
</dbReference>
<dbReference type="PANTHER" id="PTHR12526:SF635">
    <property type="entry name" value="GLYCOSYL TRANSFERASE GROUP 1"/>
    <property type="match status" value="1"/>
</dbReference>
<evidence type="ECO:0000256" key="2">
    <source>
        <dbReference type="ARBA" id="ARBA00022679"/>
    </source>
</evidence>
<dbReference type="Gene3D" id="3.40.50.2000">
    <property type="entry name" value="Glycogen Phosphorylase B"/>
    <property type="match status" value="2"/>
</dbReference>
<feature type="domain" description="Glycosyltransferase subfamily 4-like N-terminal" evidence="5">
    <location>
        <begin position="24"/>
        <end position="202"/>
    </location>
</feature>
<evidence type="ECO:0000256" key="1">
    <source>
        <dbReference type="ARBA" id="ARBA00022676"/>
    </source>
</evidence>
<dbReference type="Proteomes" id="UP000285768">
    <property type="component" value="Chromosome"/>
</dbReference>
<organism evidence="6 7">
    <name type="scientific">Leucobacter muris</name>
    <dbReference type="NCBI Taxonomy" id="1935379"/>
    <lineage>
        <taxon>Bacteria</taxon>
        <taxon>Bacillati</taxon>
        <taxon>Actinomycetota</taxon>
        <taxon>Actinomycetes</taxon>
        <taxon>Micrococcales</taxon>
        <taxon>Microbacteriaceae</taxon>
        <taxon>Leucobacter</taxon>
    </lineage>
</organism>
<keyword evidence="7" id="KW-1185">Reference proteome</keyword>
<evidence type="ECO:0000313" key="6">
    <source>
        <dbReference type="EMBL" id="QAB18119.1"/>
    </source>
</evidence>
<dbReference type="InterPro" id="IPR028098">
    <property type="entry name" value="Glyco_trans_4-like_N"/>
</dbReference>
<feature type="domain" description="Glycosyl transferase family 1" evidence="4">
    <location>
        <begin position="216"/>
        <end position="378"/>
    </location>
</feature>
<proteinExistence type="predicted"/>
<accession>A0ABX5QGC1</accession>
<feature type="region of interest" description="Disordered" evidence="3">
    <location>
        <begin position="1"/>
        <end position="26"/>
    </location>
</feature>
<dbReference type="InterPro" id="IPR001296">
    <property type="entry name" value="Glyco_trans_1"/>
</dbReference>
<dbReference type="Pfam" id="PF13439">
    <property type="entry name" value="Glyco_transf_4"/>
    <property type="match status" value="1"/>
</dbReference>
<protein>
    <submittedName>
        <fullName evidence="6">Glycosyltransferase family 1 protein</fullName>
    </submittedName>
</protein>
<feature type="region of interest" description="Disordered" evidence="3">
    <location>
        <begin position="144"/>
        <end position="163"/>
    </location>
</feature>
<evidence type="ECO:0000313" key="7">
    <source>
        <dbReference type="Proteomes" id="UP000285768"/>
    </source>
</evidence>
<dbReference type="RefSeq" id="WP_128387059.1">
    <property type="nucleotide sequence ID" value="NZ_CP035037.1"/>
</dbReference>
<dbReference type="Pfam" id="PF00534">
    <property type="entry name" value="Glycos_transf_1"/>
    <property type="match status" value="1"/>
</dbReference>
<evidence type="ECO:0000256" key="3">
    <source>
        <dbReference type="SAM" id="MobiDB-lite"/>
    </source>
</evidence>
<dbReference type="SUPFAM" id="SSF53756">
    <property type="entry name" value="UDP-Glycosyltransferase/glycogen phosphorylase"/>
    <property type="match status" value="1"/>
</dbReference>
<evidence type="ECO:0000259" key="4">
    <source>
        <dbReference type="Pfam" id="PF00534"/>
    </source>
</evidence>
<keyword evidence="2" id="KW-0808">Transferase</keyword>
<dbReference type="PANTHER" id="PTHR12526">
    <property type="entry name" value="GLYCOSYLTRANSFERASE"/>
    <property type="match status" value="1"/>
</dbReference>
<evidence type="ECO:0000259" key="5">
    <source>
        <dbReference type="Pfam" id="PF13439"/>
    </source>
</evidence>
<name>A0ABX5QGC1_9MICO</name>